<comment type="similarity">
    <text evidence="1">Belongs to the glycosyl hydrolase 13 family.</text>
</comment>
<dbReference type="AlphaFoldDB" id="A0A4R1L3P7"/>
<dbReference type="CDD" id="cd02856">
    <property type="entry name" value="E_set_GDE_Isoamylase_N"/>
    <property type="match status" value="1"/>
</dbReference>
<evidence type="ECO:0000256" key="3">
    <source>
        <dbReference type="ARBA" id="ARBA00023295"/>
    </source>
</evidence>
<dbReference type="Gene3D" id="2.60.40.1180">
    <property type="entry name" value="Golgi alpha-mannosidase II"/>
    <property type="match status" value="1"/>
</dbReference>
<dbReference type="InterPro" id="IPR014756">
    <property type="entry name" value="Ig_E-set"/>
</dbReference>
<dbReference type="Gene3D" id="2.60.40.10">
    <property type="entry name" value="Immunoglobulins"/>
    <property type="match status" value="1"/>
</dbReference>
<sequence length="708" mass="79549">MSTFAAKRLRRLTSGRRVENGVAFPLGATLCGNGANFSVFSSHATSVELLLCNSEGADELILLDPVKNRTTHYWHVHVPGVRAGQRYAWRMNWPSPPKPGHRFDPGKLLLDPYGRAIDPTEYRRAAAIAPGDNRAEAMKSVVADLSSYDWEEDHPPNHPFSQTVIYEMHVAGFTRNPNSGVAADRRGTYAGVIDKIPYLVDLGISAVELMPVFQFDPEDAPPGRENYWGYSPVSFFAPHFGYSSRPDPLGCLDEFRDMVKALHRAGIEVILDVVYNHTAEGGDDGPTLSFKGLDNHTYYILSQDYSEYQDYTGTGNTLNANFSVVRRMILDSLRYWVSEMHVDGFRFDLASVLSRDERGNPVPNAPVLWDIDSDPVLAGTKLIAEAWDASGLYQVGSFIGDKWKEWNGQFRDDLRRFIKGDSGIIANIKQRMLGSPDLYAKRSHPPDQSINFVTCHDGFTLNDLVSYNEKHNEANLQNNQDGTLDNLSWNCGIEGPTDDPKIEELRSRQIRNALAITLFSIGTPLLLMGDEVRRTQKGNNNAYCQNNEVSWFDWDLCKSNSELHRFVRLLIHYRKRFMRARRGEVLTLSEFLDRAKLEWHGVGLGKPDNSVNSHSLAGTAYRDDGHAFHFILSAYWEPLRFELPLTRPGSGLWYRIVDTARKIPEGLPLGALSPVTETTYLVHPRSVVLLVNIPSPLDTSSLAYLLTG</sequence>
<dbReference type="InterPro" id="IPR013783">
    <property type="entry name" value="Ig-like_fold"/>
</dbReference>
<dbReference type="InterPro" id="IPR004193">
    <property type="entry name" value="Glyco_hydro_13_N"/>
</dbReference>
<proteinExistence type="inferred from homology"/>
<dbReference type="SMART" id="SM00642">
    <property type="entry name" value="Aamy"/>
    <property type="match status" value="1"/>
</dbReference>
<protein>
    <submittedName>
        <fullName evidence="5">Glycogen operon protein</fullName>
    </submittedName>
</protein>
<evidence type="ECO:0000259" key="4">
    <source>
        <dbReference type="SMART" id="SM00642"/>
    </source>
</evidence>
<comment type="caution">
    <text evidence="5">The sequence shown here is derived from an EMBL/GenBank/DDBJ whole genome shotgun (WGS) entry which is preliminary data.</text>
</comment>
<dbReference type="Pfam" id="PF02922">
    <property type="entry name" value="CBM_48"/>
    <property type="match status" value="1"/>
</dbReference>
<evidence type="ECO:0000256" key="1">
    <source>
        <dbReference type="ARBA" id="ARBA00008061"/>
    </source>
</evidence>
<dbReference type="InterPro" id="IPR011837">
    <property type="entry name" value="Glycogen_debranch_GlgX"/>
</dbReference>
<dbReference type="CDD" id="cd11326">
    <property type="entry name" value="AmyAc_Glg_debranch"/>
    <property type="match status" value="1"/>
</dbReference>
<dbReference type="PANTHER" id="PTHR43002">
    <property type="entry name" value="GLYCOGEN DEBRANCHING ENZYME"/>
    <property type="match status" value="1"/>
</dbReference>
<dbReference type="SUPFAM" id="SSF81296">
    <property type="entry name" value="E set domains"/>
    <property type="match status" value="1"/>
</dbReference>
<keyword evidence="3" id="KW-0326">Glycosidase</keyword>
<dbReference type="SUPFAM" id="SSF51445">
    <property type="entry name" value="(Trans)glycosidases"/>
    <property type="match status" value="1"/>
</dbReference>
<evidence type="ECO:0000313" key="6">
    <source>
        <dbReference type="Proteomes" id="UP000295210"/>
    </source>
</evidence>
<dbReference type="NCBIfam" id="TIGR02100">
    <property type="entry name" value="glgX_debranch"/>
    <property type="match status" value="1"/>
</dbReference>
<dbReference type="InterPro" id="IPR013780">
    <property type="entry name" value="Glyco_hydro_b"/>
</dbReference>
<accession>A0A4R1L3P7</accession>
<organism evidence="5 6">
    <name type="scientific">Acidipila rosea</name>
    <dbReference type="NCBI Taxonomy" id="768535"/>
    <lineage>
        <taxon>Bacteria</taxon>
        <taxon>Pseudomonadati</taxon>
        <taxon>Acidobacteriota</taxon>
        <taxon>Terriglobia</taxon>
        <taxon>Terriglobales</taxon>
        <taxon>Acidobacteriaceae</taxon>
        <taxon>Acidipila</taxon>
    </lineage>
</organism>
<name>A0A4R1L3P7_9BACT</name>
<dbReference type="InterPro" id="IPR017853">
    <property type="entry name" value="GH"/>
</dbReference>
<keyword evidence="6" id="KW-1185">Reference proteome</keyword>
<gene>
    <name evidence="5" type="ORF">C7378_2932</name>
</gene>
<dbReference type="GO" id="GO:0005980">
    <property type="term" value="P:glycogen catabolic process"/>
    <property type="evidence" value="ECO:0007669"/>
    <property type="project" value="InterPro"/>
</dbReference>
<evidence type="ECO:0000256" key="2">
    <source>
        <dbReference type="ARBA" id="ARBA00022801"/>
    </source>
</evidence>
<evidence type="ECO:0000313" key="5">
    <source>
        <dbReference type="EMBL" id="TCK71650.1"/>
    </source>
</evidence>
<dbReference type="RefSeq" id="WP_243648272.1">
    <property type="nucleotide sequence ID" value="NZ_SMGK01000005.1"/>
</dbReference>
<dbReference type="Pfam" id="PF00128">
    <property type="entry name" value="Alpha-amylase"/>
    <property type="match status" value="1"/>
</dbReference>
<dbReference type="InterPro" id="IPR044505">
    <property type="entry name" value="GlgX_Isoamylase_N_E_set"/>
</dbReference>
<feature type="domain" description="Glycosyl hydrolase family 13 catalytic" evidence="4">
    <location>
        <begin position="167"/>
        <end position="574"/>
    </location>
</feature>
<dbReference type="InterPro" id="IPR006047">
    <property type="entry name" value="GH13_cat_dom"/>
</dbReference>
<dbReference type="Proteomes" id="UP000295210">
    <property type="component" value="Unassembled WGS sequence"/>
</dbReference>
<keyword evidence="2" id="KW-0378">Hydrolase</keyword>
<dbReference type="SUPFAM" id="SSF51011">
    <property type="entry name" value="Glycosyl hydrolase domain"/>
    <property type="match status" value="1"/>
</dbReference>
<dbReference type="EMBL" id="SMGK01000005">
    <property type="protein sequence ID" value="TCK71650.1"/>
    <property type="molecule type" value="Genomic_DNA"/>
</dbReference>
<reference evidence="5 6" key="1">
    <citation type="submission" date="2019-03" db="EMBL/GenBank/DDBJ databases">
        <title>Genomic Encyclopedia of Type Strains, Phase IV (KMG-IV): sequencing the most valuable type-strain genomes for metagenomic binning, comparative biology and taxonomic classification.</title>
        <authorList>
            <person name="Goeker M."/>
        </authorList>
    </citation>
    <scope>NUCLEOTIDE SEQUENCE [LARGE SCALE GENOMIC DNA]</scope>
    <source>
        <strain evidence="5 6">DSM 103428</strain>
    </source>
</reference>
<dbReference type="Gene3D" id="3.20.20.80">
    <property type="entry name" value="Glycosidases"/>
    <property type="match status" value="1"/>
</dbReference>
<dbReference type="GO" id="GO:0004135">
    <property type="term" value="F:amylo-alpha-1,6-glucosidase activity"/>
    <property type="evidence" value="ECO:0007669"/>
    <property type="project" value="InterPro"/>
</dbReference>